<protein>
    <recommendedName>
        <fullName evidence="9">Glycosyltransferase RgtA/B/C/D-like domain-containing protein</fullName>
    </recommendedName>
</protein>
<name>A0A1F4ZUF5_9BACT</name>
<dbReference type="Pfam" id="PF13231">
    <property type="entry name" value="PMT_2"/>
    <property type="match status" value="1"/>
</dbReference>
<dbReference type="GO" id="GO:0009103">
    <property type="term" value="P:lipopolysaccharide biosynthetic process"/>
    <property type="evidence" value="ECO:0007669"/>
    <property type="project" value="UniProtKB-ARBA"/>
</dbReference>
<feature type="transmembrane region" description="Helical" evidence="8">
    <location>
        <begin position="288"/>
        <end position="311"/>
    </location>
</feature>
<dbReference type="AlphaFoldDB" id="A0A1F4ZUF5"/>
<dbReference type="EMBL" id="MEXU01000035">
    <property type="protein sequence ID" value="OGD10059.1"/>
    <property type="molecule type" value="Genomic_DNA"/>
</dbReference>
<dbReference type="GO" id="GO:0016763">
    <property type="term" value="F:pentosyltransferase activity"/>
    <property type="evidence" value="ECO:0007669"/>
    <property type="project" value="TreeGrafter"/>
</dbReference>
<proteinExistence type="predicted"/>
<feature type="transmembrane region" description="Helical" evidence="8">
    <location>
        <begin position="132"/>
        <end position="150"/>
    </location>
</feature>
<keyword evidence="7 8" id="KW-0472">Membrane</keyword>
<evidence type="ECO:0000256" key="8">
    <source>
        <dbReference type="SAM" id="Phobius"/>
    </source>
</evidence>
<sequence length="533" mass="60946">MQVLYTFFQSGLMPFYKRPLFIALLLTLAVFAVYLQTLTDYGPTWDEFMHRQTGQTYINYFRTGEMMELGNWDDWSWFPPVAVTFGTSLINFEPLKAIYPLDVDRFHLAAVIFASVCIGMVFLIAHRLTDDLGISVFAAGLLASYPQFVAHAHMNVRDIGLTIFYSLTIYILLIAVSSRRPVLMAAVAGLAGGITTDTKQNGAFLLFIGLIWFTLHLRRLGMRKWLLMSVMFGVFFTGAFFAFWPYLWEDTTRRLGLVWHFLTTPEIIAGSTIYFDRVYTSMKDIPVYYPWVMLFIFTPPLMALAVITGLFKSVSSILRDKKEFLIFLWLVVPLSRFLFPFSSISYDQIRHFFEVVPSLAVLAALGLWWLSHSLPRAVRLPLIGFAGAFLLAYNIGLSAAYHPFGTAYFNRFAGPPAYVAQAFDVEFWGNVYRQAVPRINALDSAGKYTYYTGAMGTHLWKENGFLGTLVDDQHLEYDYVVFMNKQALIRNIPYLQWLVADKDPVFTISRGGVPVFYMFPAHRQEFLSTLPPR</sequence>
<dbReference type="PANTHER" id="PTHR33908:SF11">
    <property type="entry name" value="MEMBRANE PROTEIN"/>
    <property type="match status" value="1"/>
</dbReference>
<dbReference type="PANTHER" id="PTHR33908">
    <property type="entry name" value="MANNOSYLTRANSFERASE YKCB-RELATED"/>
    <property type="match status" value="1"/>
</dbReference>
<keyword evidence="6 8" id="KW-1133">Transmembrane helix</keyword>
<dbReference type="GO" id="GO:0005886">
    <property type="term" value="C:plasma membrane"/>
    <property type="evidence" value="ECO:0007669"/>
    <property type="project" value="UniProtKB-SubCell"/>
</dbReference>
<comment type="subcellular location">
    <subcellularLocation>
        <location evidence="1">Cell membrane</location>
        <topology evidence="1">Multi-pass membrane protein</topology>
    </subcellularLocation>
</comment>
<feature type="transmembrane region" description="Helical" evidence="8">
    <location>
        <begin position="351"/>
        <end position="370"/>
    </location>
</feature>
<evidence type="ECO:0000256" key="2">
    <source>
        <dbReference type="ARBA" id="ARBA00022475"/>
    </source>
</evidence>
<feature type="transmembrane region" description="Helical" evidence="8">
    <location>
        <begin position="225"/>
        <end position="247"/>
    </location>
</feature>
<organism evidence="10 11">
    <name type="scientific">Candidatus Amesbacteria bacterium RIFOXYB1_FULL_47_9</name>
    <dbReference type="NCBI Taxonomy" id="1797266"/>
    <lineage>
        <taxon>Bacteria</taxon>
        <taxon>Candidatus Amesiibacteriota</taxon>
    </lineage>
</organism>
<evidence type="ECO:0000256" key="5">
    <source>
        <dbReference type="ARBA" id="ARBA00022692"/>
    </source>
</evidence>
<comment type="caution">
    <text evidence="10">The sequence shown here is derived from an EMBL/GenBank/DDBJ whole genome shotgun (WGS) entry which is preliminary data.</text>
</comment>
<feature type="transmembrane region" description="Helical" evidence="8">
    <location>
        <begin position="202"/>
        <end position="218"/>
    </location>
</feature>
<feature type="transmembrane region" description="Helical" evidence="8">
    <location>
        <begin position="382"/>
        <end position="401"/>
    </location>
</feature>
<evidence type="ECO:0000313" key="10">
    <source>
        <dbReference type="EMBL" id="OGD10059.1"/>
    </source>
</evidence>
<evidence type="ECO:0000313" key="11">
    <source>
        <dbReference type="Proteomes" id="UP000178188"/>
    </source>
</evidence>
<dbReference type="InterPro" id="IPR038731">
    <property type="entry name" value="RgtA/B/C-like"/>
</dbReference>
<feature type="transmembrane region" description="Helical" evidence="8">
    <location>
        <begin position="162"/>
        <end position="182"/>
    </location>
</feature>
<accession>A0A1F4ZUF5</accession>
<dbReference type="InterPro" id="IPR050297">
    <property type="entry name" value="LipidA_mod_glycosyltrf_83"/>
</dbReference>
<evidence type="ECO:0000256" key="3">
    <source>
        <dbReference type="ARBA" id="ARBA00022676"/>
    </source>
</evidence>
<evidence type="ECO:0000256" key="1">
    <source>
        <dbReference type="ARBA" id="ARBA00004651"/>
    </source>
</evidence>
<dbReference type="Proteomes" id="UP000178188">
    <property type="component" value="Unassembled WGS sequence"/>
</dbReference>
<keyword evidence="5 8" id="KW-0812">Transmembrane</keyword>
<evidence type="ECO:0000256" key="6">
    <source>
        <dbReference type="ARBA" id="ARBA00022989"/>
    </source>
</evidence>
<keyword evidence="4" id="KW-0808">Transferase</keyword>
<keyword evidence="3" id="KW-0328">Glycosyltransferase</keyword>
<gene>
    <name evidence="10" type="ORF">A2395_00195</name>
</gene>
<evidence type="ECO:0000259" key="9">
    <source>
        <dbReference type="Pfam" id="PF13231"/>
    </source>
</evidence>
<feature type="transmembrane region" description="Helical" evidence="8">
    <location>
        <begin position="323"/>
        <end position="339"/>
    </location>
</feature>
<feature type="transmembrane region" description="Helical" evidence="8">
    <location>
        <begin position="106"/>
        <end position="126"/>
    </location>
</feature>
<reference evidence="10 11" key="1">
    <citation type="journal article" date="2016" name="Nat. Commun.">
        <title>Thousands of microbial genomes shed light on interconnected biogeochemical processes in an aquifer system.</title>
        <authorList>
            <person name="Anantharaman K."/>
            <person name="Brown C.T."/>
            <person name="Hug L.A."/>
            <person name="Sharon I."/>
            <person name="Castelle C.J."/>
            <person name="Probst A.J."/>
            <person name="Thomas B.C."/>
            <person name="Singh A."/>
            <person name="Wilkins M.J."/>
            <person name="Karaoz U."/>
            <person name="Brodie E.L."/>
            <person name="Williams K.H."/>
            <person name="Hubbard S.S."/>
            <person name="Banfield J.F."/>
        </authorList>
    </citation>
    <scope>NUCLEOTIDE SEQUENCE [LARGE SCALE GENOMIC DNA]</scope>
</reference>
<evidence type="ECO:0000256" key="7">
    <source>
        <dbReference type="ARBA" id="ARBA00023136"/>
    </source>
</evidence>
<evidence type="ECO:0000256" key="4">
    <source>
        <dbReference type="ARBA" id="ARBA00022679"/>
    </source>
</evidence>
<keyword evidence="2" id="KW-1003">Cell membrane</keyword>
<feature type="domain" description="Glycosyltransferase RgtA/B/C/D-like" evidence="9">
    <location>
        <begin position="108"/>
        <end position="234"/>
    </location>
</feature>